<proteinExistence type="predicted"/>
<accession>A0A0C5VFN1</accession>
<reference evidence="2 3" key="1">
    <citation type="submission" date="2014-01" db="EMBL/GenBank/DDBJ databases">
        <title>Full genme sequencing of cellulolytic bacterium Gynuella sunshinyii YC6258T gen. nov., sp. nov.</title>
        <authorList>
            <person name="Khan H."/>
            <person name="Chung E.J."/>
            <person name="Chung Y.R."/>
        </authorList>
    </citation>
    <scope>NUCLEOTIDE SEQUENCE [LARGE SCALE GENOMIC DNA]</scope>
    <source>
        <strain evidence="2 3">YC6258</strain>
    </source>
</reference>
<feature type="signal peptide" evidence="1">
    <location>
        <begin position="1"/>
        <end position="19"/>
    </location>
</feature>
<dbReference type="Proteomes" id="UP000032266">
    <property type="component" value="Chromosome"/>
</dbReference>
<dbReference type="HOGENOM" id="CLU_2508079_0_0_6"/>
<dbReference type="AlphaFoldDB" id="A0A0C5VFN1"/>
<organism evidence="2 3">
    <name type="scientific">Gynuella sunshinyii YC6258</name>
    <dbReference type="NCBI Taxonomy" id="1445510"/>
    <lineage>
        <taxon>Bacteria</taxon>
        <taxon>Pseudomonadati</taxon>
        <taxon>Pseudomonadota</taxon>
        <taxon>Gammaproteobacteria</taxon>
        <taxon>Oceanospirillales</taxon>
        <taxon>Saccharospirillaceae</taxon>
        <taxon>Gynuella</taxon>
    </lineage>
</organism>
<name>A0A0C5VFN1_9GAMM</name>
<evidence type="ECO:0000313" key="2">
    <source>
        <dbReference type="EMBL" id="AJQ93372.1"/>
    </source>
</evidence>
<dbReference type="EMBL" id="CP007142">
    <property type="protein sequence ID" value="AJQ93372.1"/>
    <property type="molecule type" value="Genomic_DNA"/>
</dbReference>
<keyword evidence="3" id="KW-1185">Reference proteome</keyword>
<dbReference type="RefSeq" id="WP_044616188.1">
    <property type="nucleotide sequence ID" value="NZ_CP007142.1"/>
</dbReference>
<gene>
    <name evidence="2" type="ORF">YC6258_01324</name>
</gene>
<protein>
    <submittedName>
        <fullName evidence="2">Uncharacterized protein</fullName>
    </submittedName>
</protein>
<keyword evidence="1" id="KW-0732">Signal</keyword>
<dbReference type="KEGG" id="gsn:YC6258_01324"/>
<feature type="chain" id="PRO_5005426117" evidence="1">
    <location>
        <begin position="20"/>
        <end position="85"/>
    </location>
</feature>
<sequence length="85" mass="9122">MLKIVFIILMSFVAQVVNACAVVSDQVFLEAAKKSELVFTANIASRDKNGVVSASISEVFNGTLSAGRVVEFEDKSGTLKVGVYY</sequence>
<evidence type="ECO:0000256" key="1">
    <source>
        <dbReference type="SAM" id="SignalP"/>
    </source>
</evidence>
<evidence type="ECO:0000313" key="3">
    <source>
        <dbReference type="Proteomes" id="UP000032266"/>
    </source>
</evidence>